<protein>
    <submittedName>
        <fullName evidence="2">Porin</fullName>
    </submittedName>
</protein>
<evidence type="ECO:0000256" key="1">
    <source>
        <dbReference type="SAM" id="MobiDB-lite"/>
    </source>
</evidence>
<dbReference type="InterPro" id="IPR032638">
    <property type="entry name" value="Porin_5"/>
</dbReference>
<feature type="compositionally biased region" description="Low complexity" evidence="1">
    <location>
        <begin position="72"/>
        <end position="93"/>
    </location>
</feature>
<keyword evidence="3" id="KW-1185">Reference proteome</keyword>
<evidence type="ECO:0000313" key="2">
    <source>
        <dbReference type="EMBL" id="QUE51748.1"/>
    </source>
</evidence>
<sequence>MTGRLDYDGYEPVRLSLTGEFVKNVAFDKSSVAQFAVNNRGPSGDPQKQGLFEGGDTAWMVNLVVGTRRWRSSATGRPTSATATSRATRWSTA</sequence>
<dbReference type="Pfam" id="PF16930">
    <property type="entry name" value="Porin_5"/>
    <property type="match status" value="1"/>
</dbReference>
<dbReference type="EMBL" id="CP073100">
    <property type="protein sequence ID" value="QUE51748.1"/>
    <property type="molecule type" value="Genomic_DNA"/>
</dbReference>
<evidence type="ECO:0000313" key="3">
    <source>
        <dbReference type="Proteomes" id="UP000676169"/>
    </source>
</evidence>
<gene>
    <name evidence="2" type="ORF">KBB96_02395</name>
</gene>
<dbReference type="AlphaFoldDB" id="A0A975J0G7"/>
<reference evidence="2" key="1">
    <citation type="submission" date="2021-04" db="EMBL/GenBank/DDBJ databases">
        <title>Luteolibacter sp. 32A isolated from the skin of an Anderson's salamander (Ambystoma andersonii).</title>
        <authorList>
            <person name="Spergser J."/>
            <person name="Busse H.-J."/>
        </authorList>
    </citation>
    <scope>NUCLEOTIDE SEQUENCE</scope>
    <source>
        <strain evidence="2">32A</strain>
    </source>
</reference>
<proteinExistence type="predicted"/>
<feature type="region of interest" description="Disordered" evidence="1">
    <location>
        <begin position="71"/>
        <end position="93"/>
    </location>
</feature>
<organism evidence="2 3">
    <name type="scientific">Luteolibacter ambystomatis</name>
    <dbReference type="NCBI Taxonomy" id="2824561"/>
    <lineage>
        <taxon>Bacteria</taxon>
        <taxon>Pseudomonadati</taxon>
        <taxon>Verrucomicrobiota</taxon>
        <taxon>Verrucomicrobiia</taxon>
        <taxon>Verrucomicrobiales</taxon>
        <taxon>Verrucomicrobiaceae</taxon>
        <taxon>Luteolibacter</taxon>
    </lineage>
</organism>
<accession>A0A975J0G7</accession>
<name>A0A975J0G7_9BACT</name>
<dbReference type="KEGG" id="lamb:KBB96_02395"/>
<dbReference type="Proteomes" id="UP000676169">
    <property type="component" value="Chromosome"/>
</dbReference>